<dbReference type="FunFam" id="3.40.50.11240:FF:000001">
    <property type="entry name" value="Ethanolamine ammonia-lyase light chain"/>
    <property type="match status" value="1"/>
</dbReference>
<accession>A0A1T5AVA9</accession>
<gene>
    <name evidence="8" type="primary">eutC</name>
    <name evidence="9" type="ORF">SAMN02745120_1200</name>
</gene>
<dbReference type="GO" id="GO:0006520">
    <property type="term" value="P:amino acid metabolic process"/>
    <property type="evidence" value="ECO:0007669"/>
    <property type="project" value="InterPro"/>
</dbReference>
<evidence type="ECO:0000256" key="3">
    <source>
        <dbReference type="ARBA" id="ARBA00023285"/>
    </source>
</evidence>
<feature type="binding site" evidence="8">
    <location>
        <position position="228"/>
    </location>
    <ligand>
        <name>adenosylcob(III)alamin</name>
        <dbReference type="ChEBI" id="CHEBI:18408"/>
    </ligand>
</feature>
<comment type="cofactor">
    <cofactor evidence="8">
        <name>adenosylcob(III)alamin</name>
        <dbReference type="ChEBI" id="CHEBI:18408"/>
    </cofactor>
    <text evidence="8">Binds between the large and small subunits.</text>
</comment>
<keyword evidence="4 8" id="KW-1283">Bacterial microcompartment</keyword>
<dbReference type="PANTHER" id="PTHR39330">
    <property type="entry name" value="ETHANOLAMINE AMMONIA-LYASE LIGHT CHAIN"/>
    <property type="match status" value="1"/>
</dbReference>
<comment type="subunit">
    <text evidence="8">The basic unit is a heterodimer which dimerizes to form tetramers. The heterotetramers trimerize; 6 large subunits form a core ring with 6 small subunits projecting outwards.</text>
</comment>
<evidence type="ECO:0000256" key="6">
    <source>
        <dbReference type="ARBA" id="ARBA00067005"/>
    </source>
</evidence>
<dbReference type="GO" id="GO:0031471">
    <property type="term" value="C:ethanolamine degradation polyhedral organelle"/>
    <property type="evidence" value="ECO:0007669"/>
    <property type="project" value="UniProtKB-UniRule"/>
</dbReference>
<dbReference type="HAMAP" id="MF_00601">
    <property type="entry name" value="EutC"/>
    <property type="match status" value="1"/>
</dbReference>
<evidence type="ECO:0000256" key="5">
    <source>
        <dbReference type="ARBA" id="ARBA00052081"/>
    </source>
</evidence>
<evidence type="ECO:0000313" key="10">
    <source>
        <dbReference type="Proteomes" id="UP000243406"/>
    </source>
</evidence>
<reference evidence="10" key="1">
    <citation type="submission" date="2017-02" db="EMBL/GenBank/DDBJ databases">
        <authorList>
            <person name="Varghese N."/>
            <person name="Submissions S."/>
        </authorList>
    </citation>
    <scope>NUCLEOTIDE SEQUENCE [LARGE SCALE GENOMIC DNA]</scope>
    <source>
        <strain evidence="10">ATCC 35199</strain>
    </source>
</reference>
<dbReference type="InterPro" id="IPR009246">
    <property type="entry name" value="EutC"/>
</dbReference>
<dbReference type="Pfam" id="PF05985">
    <property type="entry name" value="EutC"/>
    <property type="match status" value="1"/>
</dbReference>
<dbReference type="RefSeq" id="WP_079589108.1">
    <property type="nucleotide sequence ID" value="NZ_CP154629.1"/>
</dbReference>
<keyword evidence="1 8" id="KW-0846">Cobalamin</keyword>
<dbReference type="GO" id="GO:0046336">
    <property type="term" value="P:ethanolamine catabolic process"/>
    <property type="evidence" value="ECO:0007669"/>
    <property type="project" value="UniProtKB-UniRule"/>
</dbReference>
<dbReference type="PIRSF" id="PIRSF018982">
    <property type="entry name" value="EutC"/>
    <property type="match status" value="1"/>
</dbReference>
<dbReference type="GO" id="GO:0009350">
    <property type="term" value="C:ethanolamine ammonia-lyase complex"/>
    <property type="evidence" value="ECO:0007669"/>
    <property type="project" value="UniProtKB-UniRule"/>
</dbReference>
<dbReference type="NCBIfam" id="NF003971">
    <property type="entry name" value="PRK05465.1"/>
    <property type="match status" value="1"/>
</dbReference>
<evidence type="ECO:0000256" key="8">
    <source>
        <dbReference type="HAMAP-Rule" id="MF_00601"/>
    </source>
</evidence>
<evidence type="ECO:0000256" key="2">
    <source>
        <dbReference type="ARBA" id="ARBA00023239"/>
    </source>
</evidence>
<dbReference type="FunFam" id="1.10.30.40:FF:000001">
    <property type="entry name" value="Ethanolamine ammonia-lyase light chain"/>
    <property type="match status" value="1"/>
</dbReference>
<dbReference type="UniPathway" id="UPA00560"/>
<sequence length="294" mass="32390">MISEKDLKCLIEKVMTEYAKENSNLNDMSSASPKIEDNIDDADIKDITAKPIQEIFYVPNPENKEEYMKLKAKTPARVGVWRAGCRYTTETMLRFRADHAVAMDAVFNDVPDDFPAELGLFSVKTKCKDKDEYLTRPDLGRVFDEENINIIKEKCKKNPKVQVYVSDGLSSTAIEANVKNTLPAIMAGLKDYGIDVGTPFFVKYGRVGAMDAISEAVGAELTCVLIGERPGLATGESMSCYMTYKAYPGIPEAKRTVVSNIHKSGTPSSEAGAHIADILKKILENKASGVDLKL</sequence>
<dbReference type="InterPro" id="IPR042255">
    <property type="entry name" value="EutC_N"/>
</dbReference>
<dbReference type="AlphaFoldDB" id="A0A1T5AVA9"/>
<keyword evidence="3 8" id="KW-0170">Cobalt</keyword>
<keyword evidence="2 8" id="KW-0456">Lyase</keyword>
<feature type="binding site" evidence="8">
    <location>
        <position position="207"/>
    </location>
    <ligand>
        <name>adenosylcob(III)alamin</name>
        <dbReference type="ChEBI" id="CHEBI:18408"/>
    </ligand>
</feature>
<name>A0A1T5AVA9_9FIRM</name>
<comment type="catalytic activity">
    <reaction evidence="5 8">
        <text>ethanolamine = acetaldehyde + NH4(+)</text>
        <dbReference type="Rhea" id="RHEA:15313"/>
        <dbReference type="ChEBI" id="CHEBI:15343"/>
        <dbReference type="ChEBI" id="CHEBI:28938"/>
        <dbReference type="ChEBI" id="CHEBI:57603"/>
        <dbReference type="EC" id="4.3.1.7"/>
    </reaction>
</comment>
<dbReference type="GO" id="GO:0031419">
    <property type="term" value="F:cobalamin binding"/>
    <property type="evidence" value="ECO:0007669"/>
    <property type="project" value="UniProtKB-UniRule"/>
</dbReference>
<dbReference type="InterPro" id="IPR042251">
    <property type="entry name" value="EutC_C"/>
</dbReference>
<evidence type="ECO:0000256" key="1">
    <source>
        <dbReference type="ARBA" id="ARBA00022628"/>
    </source>
</evidence>
<dbReference type="EC" id="4.3.1.7" evidence="6 8"/>
<dbReference type="Gene3D" id="3.40.50.11240">
    <property type="entry name" value="Ethanolamine ammonia-lyase light chain (EutC)"/>
    <property type="match status" value="1"/>
</dbReference>
<evidence type="ECO:0000256" key="7">
    <source>
        <dbReference type="ARBA" id="ARBA00069181"/>
    </source>
</evidence>
<organism evidence="9 10">
    <name type="scientific">Acetoanaerobium noterae</name>
    <dbReference type="NCBI Taxonomy" id="745369"/>
    <lineage>
        <taxon>Bacteria</taxon>
        <taxon>Bacillati</taxon>
        <taxon>Bacillota</taxon>
        <taxon>Clostridia</taxon>
        <taxon>Peptostreptococcales</taxon>
        <taxon>Filifactoraceae</taxon>
        <taxon>Acetoanaerobium</taxon>
    </lineage>
</organism>
<comment type="subcellular location">
    <subcellularLocation>
        <location evidence="8">Bacterial microcompartment</location>
    </subcellularLocation>
</comment>
<proteinExistence type="inferred from homology"/>
<protein>
    <recommendedName>
        <fullName evidence="7 8">Ethanolamine ammonia-lyase small subunit</fullName>
        <shortName evidence="8">EAL small subunit</shortName>
        <ecNumber evidence="6 8">4.3.1.7</ecNumber>
    </recommendedName>
</protein>
<evidence type="ECO:0000256" key="4">
    <source>
        <dbReference type="ARBA" id="ARBA00024446"/>
    </source>
</evidence>
<comment type="function">
    <text evidence="8">Catalyzes the deamination of various vicinal amino-alcohols to oxo compounds. Allows this organism to utilize ethanolamine as the sole source of nitrogen and carbon in the presence of external vitamin B12.</text>
</comment>
<dbReference type="OrthoDB" id="114248at2"/>
<keyword evidence="10" id="KW-1185">Reference proteome</keyword>
<evidence type="ECO:0000313" key="9">
    <source>
        <dbReference type="EMBL" id="SKB38747.1"/>
    </source>
</evidence>
<comment type="similarity">
    <text evidence="8">Belongs to the EutC family.</text>
</comment>
<dbReference type="PANTHER" id="PTHR39330:SF1">
    <property type="entry name" value="ETHANOLAMINE AMMONIA-LYASE SMALL SUBUNIT"/>
    <property type="match status" value="1"/>
</dbReference>
<dbReference type="Gene3D" id="1.10.30.40">
    <property type="entry name" value="Ethanolamine ammonia-lyase light chain (EutC), N-terminal domain"/>
    <property type="match status" value="1"/>
</dbReference>
<dbReference type="Proteomes" id="UP000243406">
    <property type="component" value="Unassembled WGS sequence"/>
</dbReference>
<comment type="pathway">
    <text evidence="8">Amine and polyamine degradation; ethanolamine degradation.</text>
</comment>
<dbReference type="GO" id="GO:0008851">
    <property type="term" value="F:ethanolamine ammonia-lyase activity"/>
    <property type="evidence" value="ECO:0007669"/>
    <property type="project" value="UniProtKB-UniRule"/>
</dbReference>
<dbReference type="EMBL" id="FUYN01000002">
    <property type="protein sequence ID" value="SKB38747.1"/>
    <property type="molecule type" value="Genomic_DNA"/>
</dbReference>